<evidence type="ECO:0000313" key="2">
    <source>
        <dbReference type="Proteomes" id="UP001162156"/>
    </source>
</evidence>
<dbReference type="AlphaFoldDB" id="A0AAV8XAD7"/>
<proteinExistence type="predicted"/>
<dbReference type="EMBL" id="JANEYF010003577">
    <property type="protein sequence ID" value="KAJ8935434.1"/>
    <property type="molecule type" value="Genomic_DNA"/>
</dbReference>
<comment type="caution">
    <text evidence="1">The sequence shown here is derived from an EMBL/GenBank/DDBJ whole genome shotgun (WGS) entry which is preliminary data.</text>
</comment>
<name>A0AAV8XAD7_9CUCU</name>
<organism evidence="1 2">
    <name type="scientific">Rhamnusium bicolor</name>
    <dbReference type="NCBI Taxonomy" id="1586634"/>
    <lineage>
        <taxon>Eukaryota</taxon>
        <taxon>Metazoa</taxon>
        <taxon>Ecdysozoa</taxon>
        <taxon>Arthropoda</taxon>
        <taxon>Hexapoda</taxon>
        <taxon>Insecta</taxon>
        <taxon>Pterygota</taxon>
        <taxon>Neoptera</taxon>
        <taxon>Endopterygota</taxon>
        <taxon>Coleoptera</taxon>
        <taxon>Polyphaga</taxon>
        <taxon>Cucujiformia</taxon>
        <taxon>Chrysomeloidea</taxon>
        <taxon>Cerambycidae</taxon>
        <taxon>Lepturinae</taxon>
        <taxon>Rhagiini</taxon>
        <taxon>Rhamnusium</taxon>
    </lineage>
</organism>
<gene>
    <name evidence="1" type="ORF">NQ314_012854</name>
</gene>
<keyword evidence="2" id="KW-1185">Reference proteome</keyword>
<dbReference type="Proteomes" id="UP001162156">
    <property type="component" value="Unassembled WGS sequence"/>
</dbReference>
<sequence>MDLKDSFYITSEHLDDDEGRELFEDTLRDHDLINMEDTILFEDSASNLKIDSDEKIVQPADVYASSEHSDDTEVPEMFEILGLIIFLAMSQMRQMKEKIRRKKQDHITLT</sequence>
<protein>
    <submittedName>
        <fullName evidence="1">Uncharacterized protein</fullName>
    </submittedName>
</protein>
<reference evidence="1" key="1">
    <citation type="journal article" date="2023" name="Insect Mol. Biol.">
        <title>Genome sequencing provides insights into the evolution of gene families encoding plant cell wall-degrading enzymes in longhorned beetles.</title>
        <authorList>
            <person name="Shin N.R."/>
            <person name="Okamura Y."/>
            <person name="Kirsch R."/>
            <person name="Pauchet Y."/>
        </authorList>
    </citation>
    <scope>NUCLEOTIDE SEQUENCE</scope>
    <source>
        <strain evidence="1">RBIC_L_NR</strain>
    </source>
</reference>
<evidence type="ECO:0000313" key="1">
    <source>
        <dbReference type="EMBL" id="KAJ8935434.1"/>
    </source>
</evidence>
<accession>A0AAV8XAD7</accession>